<dbReference type="KEGG" id="ans:ArsFIN_27790"/>
<gene>
    <name evidence="1" type="ORF">ArsFIN_27790</name>
</gene>
<dbReference type="RefSeq" id="WP_135677802.1">
    <property type="nucleotide sequence ID" value="NZ_CP038613.1"/>
</dbReference>
<dbReference type="Pfam" id="PF16463">
    <property type="entry name" value="Phage_TTP_13"/>
    <property type="match status" value="1"/>
</dbReference>
<evidence type="ECO:0000313" key="1">
    <source>
        <dbReference type="EMBL" id="QBY44202.1"/>
    </source>
</evidence>
<proteinExistence type="predicted"/>
<sequence>MSENKTSPEYATLPAGAVVKFGKVGDAVTAMKLLDTCRAIGATGLTGSFIDCTTLIDRNKQFIADLPEGPEKSLGFIDDPENENFTAFLNAAQNRETVQLYIELPNKRTATMILALSGWEMNEISAPASEVIQITVKGKQNNLTWGTVPPQSLNRRYDEIYGG</sequence>
<dbReference type="InterPro" id="IPR032493">
    <property type="entry name" value="Phage_TTP_13"/>
</dbReference>
<organism evidence="1 2">
    <name type="scientific">Arsenophonus nasoniae</name>
    <name type="common">son-killer infecting Nasonia vitripennis</name>
    <dbReference type="NCBI Taxonomy" id="638"/>
    <lineage>
        <taxon>Bacteria</taxon>
        <taxon>Pseudomonadati</taxon>
        <taxon>Pseudomonadota</taxon>
        <taxon>Gammaproteobacteria</taxon>
        <taxon>Enterobacterales</taxon>
        <taxon>Morganellaceae</taxon>
        <taxon>Arsenophonus</taxon>
    </lineage>
</organism>
<evidence type="ECO:0000313" key="2">
    <source>
        <dbReference type="Proteomes" id="UP000295134"/>
    </source>
</evidence>
<protein>
    <submittedName>
        <fullName evidence="1">Phage tail tube protein family protein</fullName>
    </submittedName>
</protein>
<name>A0A4P7L5K9_9GAMM</name>
<accession>A0A4P7L5K9</accession>
<dbReference type="GeneID" id="96877792"/>
<reference evidence="1 2" key="1">
    <citation type="submission" date="2019-03" db="EMBL/GenBank/DDBJ databases">
        <title>Long-read sequencing reveals hyperdense prophage content in a complex bacterial symbiont genome.</title>
        <authorList>
            <person name="Frost C.L."/>
            <person name="Siozios S."/>
            <person name="Nadal-Jimenez P."/>
            <person name="Brockhurst M.A."/>
            <person name="King K.C."/>
            <person name="Darby A.C."/>
            <person name="Hurst G.D.D."/>
        </authorList>
    </citation>
    <scope>NUCLEOTIDE SEQUENCE [LARGE SCALE GENOMIC DNA]</scope>
    <source>
        <strain evidence="1 2">FIN</strain>
    </source>
</reference>
<dbReference type="AlphaFoldDB" id="A0A4P7L5K9"/>
<dbReference type="EMBL" id="CP038613">
    <property type="protein sequence ID" value="QBY44202.1"/>
    <property type="molecule type" value="Genomic_DNA"/>
</dbReference>
<dbReference type="Proteomes" id="UP000295134">
    <property type="component" value="Chromosome"/>
</dbReference>